<comment type="catalytic activity">
    <reaction evidence="5">
        <text>L-histidinol + 2 NAD(+) + H2O = L-histidine + 2 NADH + 3 H(+)</text>
        <dbReference type="Rhea" id="RHEA:20641"/>
        <dbReference type="ChEBI" id="CHEBI:15377"/>
        <dbReference type="ChEBI" id="CHEBI:15378"/>
        <dbReference type="ChEBI" id="CHEBI:57540"/>
        <dbReference type="ChEBI" id="CHEBI:57595"/>
        <dbReference type="ChEBI" id="CHEBI:57699"/>
        <dbReference type="ChEBI" id="CHEBI:57945"/>
        <dbReference type="EC" id="1.1.1.23"/>
    </reaction>
</comment>
<keyword evidence="5" id="KW-0368">Histidine biosynthesis</keyword>
<dbReference type="EC" id="1.1.1.23" evidence="5"/>
<dbReference type="EMBL" id="VLKO01000004">
    <property type="protein sequence ID" value="TWI00530.1"/>
    <property type="molecule type" value="Genomic_DNA"/>
</dbReference>
<feature type="binding site" evidence="5">
    <location>
        <position position="124"/>
    </location>
    <ligand>
        <name>NAD(+)</name>
        <dbReference type="ChEBI" id="CHEBI:57540"/>
    </ligand>
</feature>
<accession>A0ABY3FKW7</accession>
<dbReference type="InterPro" id="IPR001692">
    <property type="entry name" value="Histidinol_DH_CS"/>
</dbReference>
<keyword evidence="9" id="KW-1185">Reference proteome</keyword>
<dbReference type="CDD" id="cd06572">
    <property type="entry name" value="Histidinol_dh"/>
    <property type="match status" value="1"/>
</dbReference>
<feature type="binding site" evidence="5">
    <location>
        <position position="415"/>
    </location>
    <ligand>
        <name>Zn(2+)</name>
        <dbReference type="ChEBI" id="CHEBI:29105"/>
    </ligand>
</feature>
<feature type="binding site" evidence="5">
    <location>
        <position position="186"/>
    </location>
    <ligand>
        <name>NAD(+)</name>
        <dbReference type="ChEBI" id="CHEBI:57540"/>
    </ligand>
</feature>
<comment type="pathway">
    <text evidence="5">Amino-acid biosynthesis; L-histidine biosynthesis; L-histidine from 5-phospho-alpha-D-ribose 1-diphosphate: step 9/9.</text>
</comment>
<feature type="binding site" evidence="5">
    <location>
        <position position="415"/>
    </location>
    <ligand>
        <name>substrate</name>
    </ligand>
</feature>
<feature type="active site" description="Proton acceptor" evidence="5">
    <location>
        <position position="322"/>
    </location>
</feature>
<evidence type="ECO:0000256" key="5">
    <source>
        <dbReference type="HAMAP-Rule" id="MF_01024"/>
    </source>
</evidence>
<proteinExistence type="inferred from homology"/>
<dbReference type="Proteomes" id="UP000317519">
    <property type="component" value="Unassembled WGS sequence"/>
</dbReference>
<dbReference type="PANTHER" id="PTHR21256:SF2">
    <property type="entry name" value="HISTIDINE BIOSYNTHESIS TRIFUNCTIONAL PROTEIN"/>
    <property type="match status" value="1"/>
</dbReference>
<evidence type="ECO:0000313" key="8">
    <source>
        <dbReference type="EMBL" id="TWI00530.1"/>
    </source>
</evidence>
<feature type="binding site" evidence="5">
    <location>
        <position position="255"/>
    </location>
    <ligand>
        <name>substrate</name>
    </ligand>
</feature>
<comment type="similarity">
    <text evidence="1 5 6 7">Belongs to the histidinol dehydrogenase family.</text>
</comment>
<comment type="cofactor">
    <cofactor evidence="5">
        <name>Zn(2+)</name>
        <dbReference type="ChEBI" id="CHEBI:29105"/>
    </cofactor>
    <text evidence="5">Binds 1 zinc ion per subunit.</text>
</comment>
<evidence type="ECO:0000256" key="1">
    <source>
        <dbReference type="ARBA" id="ARBA00010178"/>
    </source>
</evidence>
<dbReference type="PROSITE" id="PS00611">
    <property type="entry name" value="HISOL_DEHYDROGENASE"/>
    <property type="match status" value="1"/>
</dbReference>
<feature type="binding site" evidence="5">
    <location>
        <position position="410"/>
    </location>
    <ligand>
        <name>substrate</name>
    </ligand>
</feature>
<dbReference type="PANTHER" id="PTHR21256">
    <property type="entry name" value="HISTIDINOL DEHYDROGENASE HDH"/>
    <property type="match status" value="1"/>
</dbReference>
<dbReference type="SUPFAM" id="SSF53720">
    <property type="entry name" value="ALDH-like"/>
    <property type="match status" value="1"/>
</dbReference>
<feature type="binding site" evidence="5">
    <location>
        <position position="255"/>
    </location>
    <ligand>
        <name>Zn(2+)</name>
        <dbReference type="ChEBI" id="CHEBI:29105"/>
    </ligand>
</feature>
<keyword evidence="5" id="KW-0028">Amino-acid biosynthesis</keyword>
<dbReference type="Pfam" id="PF00815">
    <property type="entry name" value="Histidinol_dh"/>
    <property type="match status" value="1"/>
</dbReference>
<dbReference type="InterPro" id="IPR022695">
    <property type="entry name" value="Histidinol_DH_monofunct"/>
</dbReference>
<dbReference type="InterPro" id="IPR016161">
    <property type="entry name" value="Ald_DH/histidinol_DH"/>
</dbReference>
<protein>
    <recommendedName>
        <fullName evidence="5">Histidinol dehydrogenase</fullName>
        <shortName evidence="5">HDH</shortName>
        <ecNumber evidence="5">1.1.1.23</ecNumber>
    </recommendedName>
</protein>
<feature type="binding site" evidence="5">
    <location>
        <position position="258"/>
    </location>
    <ligand>
        <name>Zn(2+)</name>
        <dbReference type="ChEBI" id="CHEBI:29105"/>
    </ligand>
</feature>
<reference evidence="8 9" key="1">
    <citation type="journal article" date="2015" name="Stand. Genomic Sci.">
        <title>Genomic Encyclopedia of Bacterial and Archaeal Type Strains, Phase III: the genomes of soil and plant-associated and newly described type strains.</title>
        <authorList>
            <person name="Whitman W.B."/>
            <person name="Woyke T."/>
            <person name="Klenk H.P."/>
            <person name="Zhou Y."/>
            <person name="Lilburn T.G."/>
            <person name="Beck B.J."/>
            <person name="De Vos P."/>
            <person name="Vandamme P."/>
            <person name="Eisen J.A."/>
            <person name="Garrity G."/>
            <person name="Hugenholtz P."/>
            <person name="Kyrpides N.C."/>
        </authorList>
    </citation>
    <scope>NUCLEOTIDE SEQUENCE [LARGE SCALE GENOMIC DNA]</scope>
    <source>
        <strain evidence="8 9">CGMCC 1.6847</strain>
    </source>
</reference>
<dbReference type="HAMAP" id="MF_01024">
    <property type="entry name" value="HisD"/>
    <property type="match status" value="1"/>
</dbReference>
<keyword evidence="5" id="KW-0520">NAD</keyword>
<dbReference type="RefSeq" id="WP_144890858.1">
    <property type="nucleotide sequence ID" value="NZ_VLKO01000004.1"/>
</dbReference>
<evidence type="ECO:0000256" key="4">
    <source>
        <dbReference type="ARBA" id="ARBA00023002"/>
    </source>
</evidence>
<name>A0ABY3FKW7_9FLAO</name>
<organism evidence="8 9">
    <name type="scientific">Flavobacterium tiangeerense</name>
    <dbReference type="NCBI Taxonomy" id="459471"/>
    <lineage>
        <taxon>Bacteria</taxon>
        <taxon>Pseudomonadati</taxon>
        <taxon>Bacteroidota</taxon>
        <taxon>Flavobacteriia</taxon>
        <taxon>Flavobacteriales</taxon>
        <taxon>Flavobacteriaceae</taxon>
        <taxon>Flavobacterium</taxon>
    </lineage>
</organism>
<evidence type="ECO:0000256" key="6">
    <source>
        <dbReference type="PIRNR" id="PIRNR000099"/>
    </source>
</evidence>
<dbReference type="PIRSF" id="PIRSF000099">
    <property type="entry name" value="Histidinol_dh"/>
    <property type="match status" value="1"/>
</dbReference>
<evidence type="ECO:0000256" key="2">
    <source>
        <dbReference type="ARBA" id="ARBA00022723"/>
    </source>
</evidence>
<dbReference type="Gene3D" id="3.40.50.1980">
    <property type="entry name" value="Nitrogenase molybdenum iron protein domain"/>
    <property type="match status" value="2"/>
</dbReference>
<keyword evidence="3 5" id="KW-0862">Zinc</keyword>
<dbReference type="NCBIfam" id="TIGR00069">
    <property type="entry name" value="hisD"/>
    <property type="match status" value="1"/>
</dbReference>
<dbReference type="Gene3D" id="1.20.5.1300">
    <property type="match status" value="1"/>
</dbReference>
<feature type="binding site" evidence="5">
    <location>
        <position position="323"/>
    </location>
    <ligand>
        <name>substrate</name>
    </ligand>
</feature>
<feature type="binding site" evidence="5">
    <location>
        <position position="356"/>
    </location>
    <ligand>
        <name>substrate</name>
    </ligand>
</feature>
<feature type="binding site" evidence="5">
    <location>
        <position position="233"/>
    </location>
    <ligand>
        <name>substrate</name>
    </ligand>
</feature>
<sequence>MNKIYNPKPETWSSILERPTKTVDDIEATVKEIFKEVQKKEDEAVAKYTSLFDGVTVDTIEVSKTEIDAAVASVSDELKAAIALAKENITKFHTAQKTNRVAVETIEGVSCWQEKRPIQKVGLYIPGGTAPLFSTVLMLAVPAKIAGCKEIVLCSPPDKNGQINPAILFAAHLCGVTKILKVGGIQAIAGLTFGTETIPKVYKIFGPGNQFVTVAKQLATQFGVAIDMPAGPSELLIVADDSAVPAFVASDLLSQAEHGADSQVILVSTSKKLIDAVEDEIQLQIELLPRKEIAEKAIANSKLIFVENDKIALDLINEYGPEHFIVCTANDDFYIDEIENAGSIFIGNYTPESAGDYASGTNHTLPTNGYAKNYSGVNLDSFTKAMTFQKISEKGIQNIGKAIEIMADAEGLQAHKNAVTLRLNAIENGK</sequence>
<keyword evidence="4 5" id="KW-0560">Oxidoreductase</keyword>
<dbReference type="InterPro" id="IPR012131">
    <property type="entry name" value="Hstdl_DH"/>
</dbReference>
<dbReference type="PRINTS" id="PR00083">
    <property type="entry name" value="HOLDHDRGNASE"/>
</dbReference>
<evidence type="ECO:0000313" key="9">
    <source>
        <dbReference type="Proteomes" id="UP000317519"/>
    </source>
</evidence>
<evidence type="ECO:0000256" key="3">
    <source>
        <dbReference type="ARBA" id="ARBA00022833"/>
    </source>
</evidence>
<keyword evidence="2 5" id="KW-0479">Metal-binding</keyword>
<feature type="binding site" evidence="5">
    <location>
        <position position="356"/>
    </location>
    <ligand>
        <name>Zn(2+)</name>
        <dbReference type="ChEBI" id="CHEBI:29105"/>
    </ligand>
</feature>
<feature type="active site" description="Proton acceptor" evidence="5">
    <location>
        <position position="323"/>
    </location>
</feature>
<comment type="caution">
    <text evidence="8">The sequence shown here is derived from an EMBL/GenBank/DDBJ whole genome shotgun (WGS) entry which is preliminary data.</text>
</comment>
<feature type="binding site" evidence="5">
    <location>
        <position position="209"/>
    </location>
    <ligand>
        <name>NAD(+)</name>
        <dbReference type="ChEBI" id="CHEBI:57540"/>
    </ligand>
</feature>
<gene>
    <name evidence="5" type="primary">hisD</name>
    <name evidence="8" type="ORF">IQ05_01183</name>
</gene>
<comment type="function">
    <text evidence="5">Catalyzes the sequential NAD-dependent oxidations of L-histidinol to L-histidinaldehyde and then to L-histidine.</text>
</comment>
<evidence type="ECO:0000256" key="7">
    <source>
        <dbReference type="RuleBase" id="RU004175"/>
    </source>
</evidence>
<feature type="binding site" evidence="5">
    <location>
        <position position="258"/>
    </location>
    <ligand>
        <name>substrate</name>
    </ligand>
</feature>